<organism evidence="1 2">
    <name type="scientific">Ligilactobacillus murinus</name>
    <dbReference type="NCBI Taxonomy" id="1622"/>
    <lineage>
        <taxon>Bacteria</taxon>
        <taxon>Bacillati</taxon>
        <taxon>Bacillota</taxon>
        <taxon>Bacilli</taxon>
        <taxon>Lactobacillales</taxon>
        <taxon>Lactobacillaceae</taxon>
        <taxon>Ligilactobacillus</taxon>
    </lineage>
</organism>
<dbReference type="RefSeq" id="WP_163588097.1">
    <property type="nucleotide sequence ID" value="NZ_CP040852.1"/>
</dbReference>
<dbReference type="AlphaFoldDB" id="A0AAE7BQP3"/>
<dbReference type="Proteomes" id="UP000463931">
    <property type="component" value="Chromosome"/>
</dbReference>
<dbReference type="InterPro" id="IPR010090">
    <property type="entry name" value="Phage_tape_meas"/>
</dbReference>
<evidence type="ECO:0000313" key="2">
    <source>
        <dbReference type="Proteomes" id="UP000463931"/>
    </source>
</evidence>
<dbReference type="NCBIfam" id="TIGR01760">
    <property type="entry name" value="tape_meas_TP901"/>
    <property type="match status" value="1"/>
</dbReference>
<dbReference type="EMBL" id="CP040852">
    <property type="protein sequence ID" value="QIA90502.1"/>
    <property type="molecule type" value="Genomic_DNA"/>
</dbReference>
<dbReference type="Pfam" id="PF10145">
    <property type="entry name" value="PhageMin_Tail"/>
    <property type="match status" value="1"/>
</dbReference>
<protein>
    <submittedName>
        <fullName evidence="1">Phage tail tape measure protein</fullName>
    </submittedName>
</protein>
<dbReference type="Gene3D" id="1.10.287.1490">
    <property type="match status" value="1"/>
</dbReference>
<proteinExistence type="predicted"/>
<gene>
    <name evidence="1" type="ORF">FEE40_10235</name>
</gene>
<accession>A0AAE7BQP3</accession>
<reference evidence="1 2" key="1">
    <citation type="journal article" date="2019" name="Nat. Med.">
        <title>Preventing dysbiosis of the neonatal mouse intestinal microbiome protects against late-onset sepsis.</title>
        <authorList>
            <person name="Singer J.R."/>
            <person name="Blosser E.G."/>
            <person name="Zindl C.L."/>
            <person name="Silberger D.J."/>
            <person name="Conlan S."/>
            <person name="Laufer V.A."/>
            <person name="DiToro D."/>
            <person name="Deming C."/>
            <person name="Kumar R."/>
            <person name="Morrow C.D."/>
            <person name="Segre J.A."/>
            <person name="Gray M.J."/>
            <person name="Randolph D.A."/>
            <person name="Weaver C.T."/>
        </authorList>
    </citation>
    <scope>NUCLEOTIDE SEQUENCE [LARGE SCALE GENOMIC DNA]</scope>
    <source>
        <strain evidence="1 2">V10</strain>
    </source>
</reference>
<name>A0AAE7BQP3_9LACO</name>
<sequence length="462" mass="50412">MEQIQGYQFAIDLNDNGMTRSLRSLRDEAKLLRSAMQANFAEVRSGEGIMAAYANKIEDAKRAIEGQRAYIERLKKEQDGLDLSTDKGRQAYVKYENQINTAKRAIASLEAQEKRATNALNTHKSGVLQLRDAVETSKRVNENYVTQLEAEGRKYAAQQAKVKGLIDVRKKMGEQLSAEKGLLAQVEQISGKMSKAYQEQAVRVAELSTKYVQNEKAIRESNVKTLDMSNTMIKFRDKVGSAGETAKNAFNKIKEHAYLAAGTVGALGKLSIDGAKKASEVSSQYQVIYNNLITSGESAAEATEKVKQMQEDGVKYSVKYGISQKEIADGYLELVKRGYSSTQALGAMNTELQGSIASGDDFSDVIKVASQTLEGFQMNVDKSGNPLKSVAEMSKQTKIAVNELAYTADVTSTDFQSLGKGMEYVNSTAHQAKFSLSETSAAMGILSNNGLEADKALVKLAA</sequence>
<evidence type="ECO:0000313" key="1">
    <source>
        <dbReference type="EMBL" id="QIA90502.1"/>
    </source>
</evidence>